<dbReference type="AlphaFoldDB" id="A0AAD6HPD4"/>
<reference evidence="2" key="2">
    <citation type="submission" date="2023-01" db="EMBL/GenBank/DDBJ databases">
        <authorList>
            <person name="Petersen C."/>
        </authorList>
    </citation>
    <scope>NUCLEOTIDE SEQUENCE</scope>
    <source>
        <strain evidence="2">IBT 17514</strain>
    </source>
</reference>
<evidence type="ECO:0000313" key="3">
    <source>
        <dbReference type="Proteomes" id="UP001215712"/>
    </source>
</evidence>
<evidence type="ECO:0000313" key="2">
    <source>
        <dbReference type="EMBL" id="KAJ5728134.1"/>
    </source>
</evidence>
<organism evidence="2 3">
    <name type="scientific">Penicillium malachiteum</name>
    <dbReference type="NCBI Taxonomy" id="1324776"/>
    <lineage>
        <taxon>Eukaryota</taxon>
        <taxon>Fungi</taxon>
        <taxon>Dikarya</taxon>
        <taxon>Ascomycota</taxon>
        <taxon>Pezizomycotina</taxon>
        <taxon>Eurotiomycetes</taxon>
        <taxon>Eurotiomycetidae</taxon>
        <taxon>Eurotiales</taxon>
        <taxon>Aspergillaceae</taxon>
        <taxon>Penicillium</taxon>
    </lineage>
</organism>
<reference evidence="2" key="1">
    <citation type="journal article" date="2023" name="IMA Fungus">
        <title>Comparative genomic study of the Penicillium genus elucidates a diverse pangenome and 15 lateral gene transfer events.</title>
        <authorList>
            <person name="Petersen C."/>
            <person name="Sorensen T."/>
            <person name="Nielsen M.R."/>
            <person name="Sondergaard T.E."/>
            <person name="Sorensen J.L."/>
            <person name="Fitzpatrick D.A."/>
            <person name="Frisvad J.C."/>
            <person name="Nielsen K.L."/>
        </authorList>
    </citation>
    <scope>NUCLEOTIDE SEQUENCE</scope>
    <source>
        <strain evidence="2">IBT 17514</strain>
    </source>
</reference>
<name>A0AAD6HPD4_9EURO</name>
<keyword evidence="3" id="KW-1185">Reference proteome</keyword>
<sequence>MLPTQALQAPRLSTSAPSEETTTSLFDFPAIHISGLLDIALRLGNEALKSKVRKAYDVALEDGLDLAQIDEDKDPNYFKACGVK</sequence>
<dbReference type="EMBL" id="JAQJAN010000005">
    <property type="protein sequence ID" value="KAJ5728134.1"/>
    <property type="molecule type" value="Genomic_DNA"/>
</dbReference>
<evidence type="ECO:0000256" key="1">
    <source>
        <dbReference type="SAM" id="MobiDB-lite"/>
    </source>
</evidence>
<dbReference type="Proteomes" id="UP001215712">
    <property type="component" value="Unassembled WGS sequence"/>
</dbReference>
<accession>A0AAD6HPD4</accession>
<proteinExistence type="predicted"/>
<feature type="region of interest" description="Disordered" evidence="1">
    <location>
        <begin position="1"/>
        <end position="20"/>
    </location>
</feature>
<gene>
    <name evidence="2" type="ORF">N7493_004464</name>
</gene>
<protein>
    <submittedName>
        <fullName evidence="2">Uncharacterized protein</fullName>
    </submittedName>
</protein>
<comment type="caution">
    <text evidence="2">The sequence shown here is derived from an EMBL/GenBank/DDBJ whole genome shotgun (WGS) entry which is preliminary data.</text>
</comment>